<evidence type="ECO:0000313" key="3">
    <source>
        <dbReference type="Proteomes" id="UP001223144"/>
    </source>
</evidence>
<protein>
    <submittedName>
        <fullName evidence="2">Uncharacterized protein</fullName>
    </submittedName>
</protein>
<dbReference type="EMBL" id="JARWBG010000010">
    <property type="protein sequence ID" value="MDH2389389.1"/>
    <property type="molecule type" value="Genomic_DNA"/>
</dbReference>
<keyword evidence="3" id="KW-1185">Reference proteome</keyword>
<comment type="caution">
    <text evidence="2">The sequence shown here is derived from an EMBL/GenBank/DDBJ whole genome shotgun (WGS) entry which is preliminary data.</text>
</comment>
<evidence type="ECO:0000313" key="2">
    <source>
        <dbReference type="EMBL" id="MDH2389389.1"/>
    </source>
</evidence>
<feature type="compositionally biased region" description="Low complexity" evidence="1">
    <location>
        <begin position="87"/>
        <end position="97"/>
    </location>
</feature>
<reference evidence="2 3" key="1">
    <citation type="submission" date="2023-04" db="EMBL/GenBank/DDBJ databases">
        <title>Streptomyces chengmaiensis sp. nov. isolated from the stem of mangrove plant in Hainan.</title>
        <authorList>
            <person name="Huang X."/>
            <person name="Zhou S."/>
            <person name="Chu X."/>
            <person name="Xie Y."/>
            <person name="Lin Y."/>
        </authorList>
    </citation>
    <scope>NUCLEOTIDE SEQUENCE [LARGE SCALE GENOMIC DNA]</scope>
    <source>
        <strain evidence="2 3">HNM0663</strain>
    </source>
</reference>
<accession>A0ABT6HNB0</accession>
<dbReference type="RefSeq" id="WP_279927734.1">
    <property type="nucleotide sequence ID" value="NZ_JARWBG010000010.1"/>
</dbReference>
<sequence>MLVKALVLRDFLPSRLAAQRAHTPGGRSVEELEALIVERRALSIATRMCMAQADHGFFSGVWGTSIAGSVDRAGELILRERALEHASPSAASANSGRAARRRAAHDRADEPLPELAFMTIREVARAAWTEGLGLASLAEAEELIRAERAARMAEYRGRPAQVCPFTRRECHPLTGDTSCR</sequence>
<proteinExistence type="predicted"/>
<evidence type="ECO:0000256" key="1">
    <source>
        <dbReference type="SAM" id="MobiDB-lite"/>
    </source>
</evidence>
<feature type="region of interest" description="Disordered" evidence="1">
    <location>
        <begin position="87"/>
        <end position="106"/>
    </location>
</feature>
<name>A0ABT6HNB0_9ACTN</name>
<gene>
    <name evidence="2" type="ORF">QCN29_11410</name>
</gene>
<organism evidence="2 3">
    <name type="scientific">Streptomyces chengmaiensis</name>
    <dbReference type="NCBI Taxonomy" id="3040919"/>
    <lineage>
        <taxon>Bacteria</taxon>
        <taxon>Bacillati</taxon>
        <taxon>Actinomycetota</taxon>
        <taxon>Actinomycetes</taxon>
        <taxon>Kitasatosporales</taxon>
        <taxon>Streptomycetaceae</taxon>
        <taxon>Streptomyces</taxon>
    </lineage>
</organism>
<dbReference type="Proteomes" id="UP001223144">
    <property type="component" value="Unassembled WGS sequence"/>
</dbReference>